<evidence type="ECO:0000313" key="3">
    <source>
        <dbReference type="Proteomes" id="UP000245423"/>
    </source>
</evidence>
<dbReference type="Proteomes" id="UP000245423">
    <property type="component" value="Chromosome 1"/>
</dbReference>
<reference evidence="2 3" key="1">
    <citation type="submission" date="2016-11" db="EMBL/GenBank/DDBJ databases">
        <authorList>
            <person name="Manzoor S."/>
        </authorList>
    </citation>
    <scope>NUCLEOTIDE SEQUENCE [LARGE SCALE GENOMIC DNA]</scope>
    <source>
        <strain evidence="2">Clostridium ultunense strain Esp</strain>
    </source>
</reference>
<dbReference type="HOGENOM" id="CLU_072005_1_0_9"/>
<gene>
    <name evidence="2" type="ORF">CUESP1_2302</name>
</gene>
<dbReference type="RefSeq" id="WP_005588853.1">
    <property type="nucleotide sequence ID" value="NZ_LT669839.1"/>
</dbReference>
<dbReference type="InterPro" id="IPR021530">
    <property type="entry name" value="AllH-like"/>
</dbReference>
<keyword evidence="3" id="KW-1185">Reference proteome</keyword>
<keyword evidence="1" id="KW-0472">Membrane</keyword>
<accession>M1ZHS8</accession>
<organism evidence="2 3">
    <name type="scientific">[Clostridium] ultunense Esp</name>
    <dbReference type="NCBI Taxonomy" id="1288971"/>
    <lineage>
        <taxon>Bacteria</taxon>
        <taxon>Bacillati</taxon>
        <taxon>Bacillota</taxon>
        <taxon>Tissierellia</taxon>
        <taxon>Tissierellales</taxon>
        <taxon>Tepidimicrobiaceae</taxon>
        <taxon>Schnuerera</taxon>
    </lineage>
</organism>
<feature type="transmembrane region" description="Helical" evidence="1">
    <location>
        <begin position="284"/>
        <end position="307"/>
    </location>
</feature>
<evidence type="ECO:0000313" key="2">
    <source>
        <dbReference type="EMBL" id="SHD77656.1"/>
    </source>
</evidence>
<evidence type="ECO:0000256" key="1">
    <source>
        <dbReference type="SAM" id="Phobius"/>
    </source>
</evidence>
<dbReference type="AlphaFoldDB" id="M1ZHS8"/>
<keyword evidence="1" id="KW-0812">Transmembrane</keyword>
<proteinExistence type="predicted"/>
<feature type="transmembrane region" description="Helical" evidence="1">
    <location>
        <begin position="208"/>
        <end position="225"/>
    </location>
</feature>
<dbReference type="OrthoDB" id="4933449at2"/>
<keyword evidence="1" id="KW-1133">Transmembrane helix</keyword>
<dbReference type="EMBL" id="LT669839">
    <property type="protein sequence ID" value="SHD77656.1"/>
    <property type="molecule type" value="Genomic_DNA"/>
</dbReference>
<dbReference type="Pfam" id="PF11392">
    <property type="entry name" value="AllH"/>
    <property type="match status" value="1"/>
</dbReference>
<sequence>MKWDKYIFTEFAAISYGKDFMELFNQMEDLKIIGEIHSIYRNVINFKDDKGIIYAISSENIGNSPFTLRVNTKDIDFRTFGFKKGDAIFKSNNRLNLQGILNIKLGLDSCLWMPKVKKKAILNKAAIAQNIKCFNKFILEKGSVGGCRYYYLKNYLNINNYRPGIVEIELAKRIDCFIDAINNNYMNKEQINPLIGFGIGLTPSGDDFLVGFISVLNIVITNYSYRIKKKLINLVDIDKISTTDVSRQTLYAAIKGRTEEHILNVIDSFLGEDKKRLKFSFKKLFEIGSSSGTDLAVGIVVAFILLINNFNMEE</sequence>
<evidence type="ECO:0008006" key="4">
    <source>
        <dbReference type="Google" id="ProtNLM"/>
    </source>
</evidence>
<name>M1ZHS8_9FIRM</name>
<protein>
    <recommendedName>
        <fullName evidence="4">DUF2877 domain-containing protein</fullName>
    </recommendedName>
</protein>